<dbReference type="SUPFAM" id="SSF46689">
    <property type="entry name" value="Homeodomain-like"/>
    <property type="match status" value="1"/>
</dbReference>
<dbReference type="GO" id="GO:0000976">
    <property type="term" value="F:transcription cis-regulatory region binding"/>
    <property type="evidence" value="ECO:0007669"/>
    <property type="project" value="TreeGrafter"/>
</dbReference>
<evidence type="ECO:0000259" key="9">
    <source>
        <dbReference type="PROSITE" id="PS50977"/>
    </source>
</evidence>
<accession>A0A3P3DMI9</accession>
<dbReference type="Pfam" id="PF00440">
    <property type="entry name" value="TetR_N"/>
    <property type="match status" value="1"/>
</dbReference>
<evidence type="ECO:0000256" key="1">
    <source>
        <dbReference type="ARBA" id="ARBA00004719"/>
    </source>
</evidence>
<evidence type="ECO:0000256" key="2">
    <source>
        <dbReference type="ARBA" id="ARBA00022491"/>
    </source>
</evidence>
<feature type="domain" description="HTH tetR-type" evidence="9">
    <location>
        <begin position="8"/>
        <end position="68"/>
    </location>
</feature>
<gene>
    <name evidence="7 10" type="primary">betI</name>
    <name evidence="10" type="ORF">EG244_08315</name>
</gene>
<dbReference type="GO" id="GO:0003700">
    <property type="term" value="F:DNA-binding transcription factor activity"/>
    <property type="evidence" value="ECO:0007669"/>
    <property type="project" value="UniProtKB-UniRule"/>
</dbReference>
<evidence type="ECO:0000313" key="11">
    <source>
        <dbReference type="Proteomes" id="UP000282125"/>
    </source>
</evidence>
<dbReference type="InterPro" id="IPR009057">
    <property type="entry name" value="Homeodomain-like_sf"/>
</dbReference>
<comment type="function">
    <text evidence="6">Repressor involved in the biosynthesis of the osmoprotectant glycine betaine. It represses transcription of the choline transporter BetT and the genes of BetAB involved in the synthesis of glycine betaine.</text>
</comment>
<dbReference type="InterPro" id="IPR036271">
    <property type="entry name" value="Tet_transcr_reg_TetR-rel_C_sf"/>
</dbReference>
<keyword evidence="2 7" id="KW-0678">Repressor</keyword>
<dbReference type="AlphaFoldDB" id="A0A3P3DMI9"/>
<dbReference type="InterPro" id="IPR017757">
    <property type="entry name" value="Tscrpt_rep_BetI"/>
</dbReference>
<dbReference type="HAMAP" id="MF_00768">
    <property type="entry name" value="HTH_type_BetI"/>
    <property type="match status" value="1"/>
</dbReference>
<dbReference type="InterPro" id="IPR039538">
    <property type="entry name" value="BetI_C"/>
</dbReference>
<keyword evidence="4 7" id="KW-0238">DNA-binding</keyword>
<dbReference type="NCBIfam" id="NF001978">
    <property type="entry name" value="PRK00767.1"/>
    <property type="match status" value="1"/>
</dbReference>
<dbReference type="PANTHER" id="PTHR30055">
    <property type="entry name" value="HTH-TYPE TRANSCRIPTIONAL REGULATOR RUTR"/>
    <property type="match status" value="1"/>
</dbReference>
<evidence type="ECO:0000256" key="3">
    <source>
        <dbReference type="ARBA" id="ARBA00023015"/>
    </source>
</evidence>
<evidence type="ECO:0000256" key="6">
    <source>
        <dbReference type="ARBA" id="ARBA00024936"/>
    </source>
</evidence>
<evidence type="ECO:0000256" key="4">
    <source>
        <dbReference type="ARBA" id="ARBA00023125"/>
    </source>
</evidence>
<dbReference type="Proteomes" id="UP000282125">
    <property type="component" value="Unassembled WGS sequence"/>
</dbReference>
<dbReference type="UniPathway" id="UPA00529"/>
<dbReference type="InterPro" id="IPR050109">
    <property type="entry name" value="HTH-type_TetR-like_transc_reg"/>
</dbReference>
<dbReference type="Gene3D" id="1.10.357.10">
    <property type="entry name" value="Tetracycline Repressor, domain 2"/>
    <property type="match status" value="1"/>
</dbReference>
<feature type="DNA-binding region" description="H-T-H motif" evidence="7 8">
    <location>
        <begin position="31"/>
        <end position="50"/>
    </location>
</feature>
<keyword evidence="3 7" id="KW-0805">Transcription regulation</keyword>
<keyword evidence="11" id="KW-1185">Reference proteome</keyword>
<comment type="function">
    <text evidence="7">Repressor involved in choline regulation of the bet genes.</text>
</comment>
<proteinExistence type="inferred from homology"/>
<dbReference type="GO" id="GO:0019285">
    <property type="term" value="P:glycine betaine biosynthetic process from choline"/>
    <property type="evidence" value="ECO:0007669"/>
    <property type="project" value="UniProtKB-UniRule"/>
</dbReference>
<evidence type="ECO:0000313" key="10">
    <source>
        <dbReference type="EMBL" id="RRH75479.1"/>
    </source>
</evidence>
<dbReference type="GO" id="GO:0045892">
    <property type="term" value="P:negative regulation of DNA-templated transcription"/>
    <property type="evidence" value="ECO:0007669"/>
    <property type="project" value="UniProtKB-UniRule"/>
</dbReference>
<dbReference type="PANTHER" id="PTHR30055:SF234">
    <property type="entry name" value="HTH-TYPE TRANSCRIPTIONAL REGULATOR BETI"/>
    <property type="match status" value="1"/>
</dbReference>
<dbReference type="SUPFAM" id="SSF48498">
    <property type="entry name" value="Tetracyclin repressor-like, C-terminal domain"/>
    <property type="match status" value="1"/>
</dbReference>
<name>A0A3P3DMI9_9RHOB</name>
<keyword evidence="5 7" id="KW-0804">Transcription</keyword>
<dbReference type="EMBL" id="RRAZ01000010">
    <property type="protein sequence ID" value="RRH75479.1"/>
    <property type="molecule type" value="Genomic_DNA"/>
</dbReference>
<evidence type="ECO:0000256" key="8">
    <source>
        <dbReference type="PROSITE-ProRule" id="PRU00335"/>
    </source>
</evidence>
<comment type="pathway">
    <text evidence="1 7">Amine and polyamine biosynthesis; betaine biosynthesis via choline pathway [regulation].</text>
</comment>
<sequence>MPRLGMEPIRKAALVKAAIEEIGASSTLDVTVSQIARRAGVSSALAHHYFGSKEEILLAAMRDVLTQYCLEIRAALRGVQDPARRLRVILHTSFGPENFRREIISAWLTFWVMARAVPKARRLLTIYERRLQSNLLCCLRPLTGPRAPELATATGALIDGVYLRTALSGDLPDGNAAVSLIENMIFAPAAGREGISTAAL</sequence>
<comment type="caution">
    <text evidence="10">The sequence shown here is derived from an EMBL/GenBank/DDBJ whole genome shotgun (WGS) entry which is preliminary data.</text>
</comment>
<dbReference type="InterPro" id="IPR001647">
    <property type="entry name" value="HTH_TetR"/>
</dbReference>
<dbReference type="OrthoDB" id="7618612at2"/>
<protein>
    <recommendedName>
        <fullName evidence="7">HTH-type transcriptional regulator BetI</fullName>
    </recommendedName>
</protein>
<dbReference type="RefSeq" id="WP_124964542.1">
    <property type="nucleotide sequence ID" value="NZ_RRAZ01000010.1"/>
</dbReference>
<dbReference type="Pfam" id="PF13977">
    <property type="entry name" value="TetR_C_6"/>
    <property type="match status" value="1"/>
</dbReference>
<reference evidence="10 11" key="1">
    <citation type="submission" date="2018-11" db="EMBL/GenBank/DDBJ databases">
        <title>Gemmobacter sp. nov., YIM 102744-1 draft genome.</title>
        <authorList>
            <person name="Li G."/>
            <person name="Jiang Y."/>
        </authorList>
    </citation>
    <scope>NUCLEOTIDE SEQUENCE [LARGE SCALE GENOMIC DNA]</scope>
    <source>
        <strain evidence="10 11">YIM 102744-1</strain>
    </source>
</reference>
<organism evidence="10 11">
    <name type="scientific">Falsigemmobacter faecalis</name>
    <dbReference type="NCBI Taxonomy" id="2488730"/>
    <lineage>
        <taxon>Bacteria</taxon>
        <taxon>Pseudomonadati</taxon>
        <taxon>Pseudomonadota</taxon>
        <taxon>Alphaproteobacteria</taxon>
        <taxon>Rhodobacterales</taxon>
        <taxon>Paracoccaceae</taxon>
        <taxon>Falsigemmobacter</taxon>
    </lineage>
</organism>
<evidence type="ECO:0000256" key="5">
    <source>
        <dbReference type="ARBA" id="ARBA00023163"/>
    </source>
</evidence>
<dbReference type="PROSITE" id="PS50977">
    <property type="entry name" value="HTH_TETR_2"/>
    <property type="match status" value="1"/>
</dbReference>
<evidence type="ECO:0000256" key="7">
    <source>
        <dbReference type="HAMAP-Rule" id="MF_00768"/>
    </source>
</evidence>